<dbReference type="OrthoDB" id="10056668at2759"/>
<evidence type="ECO:0000256" key="1">
    <source>
        <dbReference type="SAM" id="MobiDB-lite"/>
    </source>
</evidence>
<feature type="region of interest" description="Disordered" evidence="1">
    <location>
        <begin position="1200"/>
        <end position="1222"/>
    </location>
</feature>
<evidence type="ECO:0000313" key="3">
    <source>
        <dbReference type="EMBL" id="CAF1410722.1"/>
    </source>
</evidence>
<dbReference type="PANTHER" id="PTHR22917">
    <property type="entry name" value="HEMOPEXIN DOMAIN-CONTAINING PROTEIN"/>
    <property type="match status" value="1"/>
</dbReference>
<proteinExistence type="predicted"/>
<keyword evidence="2" id="KW-0732">Signal</keyword>
<evidence type="ECO:0000256" key="2">
    <source>
        <dbReference type="SAM" id="SignalP"/>
    </source>
</evidence>
<accession>A0A815LUU3</accession>
<gene>
    <name evidence="3" type="ORF">RFH988_LOCUS35215</name>
</gene>
<dbReference type="Proteomes" id="UP000663882">
    <property type="component" value="Unassembled WGS sequence"/>
</dbReference>
<comment type="caution">
    <text evidence="3">The sequence shown here is derived from an EMBL/GenBank/DDBJ whole genome shotgun (WGS) entry which is preliminary data.</text>
</comment>
<dbReference type="InterPro" id="IPR051298">
    <property type="entry name" value="Heme_transport/Cell_adhesion"/>
</dbReference>
<reference evidence="3" key="1">
    <citation type="submission" date="2021-02" db="EMBL/GenBank/DDBJ databases">
        <authorList>
            <person name="Nowell W R."/>
        </authorList>
    </citation>
    <scope>NUCLEOTIDE SEQUENCE</scope>
</reference>
<protein>
    <submittedName>
        <fullName evidence="3">Uncharacterized protein</fullName>
    </submittedName>
</protein>
<dbReference type="EMBL" id="CAJNOO010005256">
    <property type="protein sequence ID" value="CAF1410722.1"/>
    <property type="molecule type" value="Genomic_DNA"/>
</dbReference>
<feature type="chain" id="PRO_5032444807" evidence="2">
    <location>
        <begin position="18"/>
        <end position="1261"/>
    </location>
</feature>
<organism evidence="3 4">
    <name type="scientific">Rotaria sordida</name>
    <dbReference type="NCBI Taxonomy" id="392033"/>
    <lineage>
        <taxon>Eukaryota</taxon>
        <taxon>Metazoa</taxon>
        <taxon>Spiralia</taxon>
        <taxon>Gnathifera</taxon>
        <taxon>Rotifera</taxon>
        <taxon>Eurotatoria</taxon>
        <taxon>Bdelloidea</taxon>
        <taxon>Philodinida</taxon>
        <taxon>Philodinidae</taxon>
        <taxon>Rotaria</taxon>
    </lineage>
</organism>
<feature type="compositionally biased region" description="Low complexity" evidence="1">
    <location>
        <begin position="1201"/>
        <end position="1222"/>
    </location>
</feature>
<sequence length="1261" mass="135943">MIFLLLGLSILTVTVRAPHYKGGLINWKPVDPYTNASTVQIIIYESHSWTLSRFPCDQTKIANLGRYADTSGGGSDVSIACQTSVTNCTGTGFSDFDDYNYCTDFCNIVQISSGALIKNMTLNRNTNIVVGFTGGDWATEILKTSSNTPASRWAVVTRIDLTQKYPINSSPGKFLEKQKTITDINMVRIVSVTGSLPLIRVIEGQTAIIQIPRADWDRTDDIRCRWASSTGAAGDECGDICNNLSGANLSASECTITWDAVRRPYDISRSRTTSTYVVAIMVEDFVNTASTIPMSSVPLQILIFTYQPASGACSTKPEIIGDRPNRACIGVLPGVQHSERIVASVDCAGDYINEFVTISPLYMTKTTIARVSGTSNQWYITLTWTPTTDQIGPQVFCAAPIDQKNLTGSQHCINFVVGYLAPNLVTPILVQGSASPLGTIFANQSLFSIQATGNVYRPSRNGTYIQIFNKANPSTPEWQADCGYSPDCIYTGTTVLFYVQNANWTPGAYYYILFSSGAASGNIFCSPESDPIIDPDYWNFNIWDPGVSSTLTTTTTPPTTGTVTTRPISTTIPNPNLTTTGIVITSGTTVQTTTVTTTTTTTETTTTSVTPTTTPTTTTEMAVLSAKDFEEYCKQPVAMTTVATMLVMGVVQFIAMFAFFTKLDKIFNPNRLAAKGGLINWKPVDPYTNSSSVEVIFYQAHSWTLSRLNCDQALIDSLGLYVDGSFFTGEPFIACQSSGGCSGTGFTTISQATYCTDFSTVVQISSGALITKMTLNRNTNILVGFDGSSWAIVIKDANDNPAAKWKVITRIDLTQKYPINSSPVTGSLPLIRVIEGQTAIIQIPAADWDKTDDIRCRWASSSGTAGDECGDICDNLPSANLSSSECTITWNAVRRSGDIAAPLTTSTYVVAIMVEDFVNTASTTPMSSVPLQMLIYTYQPASGACSVTPAIIGDRPNRACIGVLPGVQHVERIVAAVYCTGDYITEFITISPLYMTKTAKAAVSGTTNQWYITLTWTPTTDQIGPQVFCAAPIDQNQLTGSQHCVSFVVGYLPPNLITPIFVQGSASPLGTVFANHSLFSIQGKLSFTSFSLPNTVFMYVKATNAVYRPSRNGTYIQIFNNANSSSPEWQADCGYSSDCIYSGQTVIFLVRNANWALGATYYILFSSGAASGNIFCNPESDPITDTSYWNFNIWDPGVSSTTTTTTTPPTTGTVTTRPLSTTTPNAGLTTTGIVVTSTTTVQTTTVTTTTTTSITTTTSKI</sequence>
<evidence type="ECO:0000313" key="4">
    <source>
        <dbReference type="Proteomes" id="UP000663882"/>
    </source>
</evidence>
<dbReference type="AlphaFoldDB" id="A0A815LUU3"/>
<dbReference type="PANTHER" id="PTHR22917:SF6">
    <property type="entry name" value="EG:8D8.2 PROTEIN-RELATED"/>
    <property type="match status" value="1"/>
</dbReference>
<name>A0A815LUU3_9BILA</name>
<feature type="signal peptide" evidence="2">
    <location>
        <begin position="1"/>
        <end position="17"/>
    </location>
</feature>
<feature type="region of interest" description="Disordered" evidence="1">
    <location>
        <begin position="551"/>
        <end position="571"/>
    </location>
</feature>